<proteinExistence type="inferred from homology"/>
<protein>
    <recommendedName>
        <fullName evidence="6">Probable periplasmic serine endoprotease DegP-like</fullName>
        <ecNumber evidence="5">3.4.21.107</ecNumber>
    </recommendedName>
    <alternativeName>
        <fullName evidence="14">Protease Do</fullName>
    </alternativeName>
</protein>
<dbReference type="PANTHER" id="PTHR22939:SF130">
    <property type="entry name" value="PERIPLASMIC SERINE ENDOPROTEASE DEGP-LIKE-RELATED"/>
    <property type="match status" value="1"/>
</dbReference>
<dbReference type="PRINTS" id="PR00834">
    <property type="entry name" value="PROTEASES2C"/>
</dbReference>
<evidence type="ECO:0000256" key="5">
    <source>
        <dbReference type="ARBA" id="ARBA00013035"/>
    </source>
</evidence>
<evidence type="ECO:0000256" key="14">
    <source>
        <dbReference type="ARBA" id="ARBA00032850"/>
    </source>
</evidence>
<dbReference type="CDD" id="cd10839">
    <property type="entry name" value="cpPDZ1_DegP-like"/>
    <property type="match status" value="1"/>
</dbReference>
<keyword evidence="11" id="KW-0378">Hydrolase</keyword>
<dbReference type="Pfam" id="PF17820">
    <property type="entry name" value="PDZ_6"/>
    <property type="match status" value="1"/>
</dbReference>
<feature type="binding site" evidence="16">
    <location>
        <begin position="221"/>
        <end position="223"/>
    </location>
    <ligand>
        <name>substrate</name>
    </ligand>
</feature>
<comment type="similarity">
    <text evidence="4">Belongs to the peptidase S1C family.</text>
</comment>
<dbReference type="InterPro" id="IPR036034">
    <property type="entry name" value="PDZ_sf"/>
</dbReference>
<feature type="chain" id="PRO_5040954672" description="Probable periplasmic serine endoprotease DegP-like" evidence="17">
    <location>
        <begin position="25"/>
        <end position="484"/>
    </location>
</feature>
<evidence type="ECO:0000256" key="17">
    <source>
        <dbReference type="SAM" id="SignalP"/>
    </source>
</evidence>
<dbReference type="GO" id="GO:0004252">
    <property type="term" value="F:serine-type endopeptidase activity"/>
    <property type="evidence" value="ECO:0007669"/>
    <property type="project" value="InterPro"/>
</dbReference>
<gene>
    <name evidence="19" type="ORF">CKO42_01740</name>
</gene>
<feature type="domain" description="PDZ" evidence="18">
    <location>
        <begin position="262"/>
        <end position="358"/>
    </location>
</feature>
<reference evidence="19 20" key="1">
    <citation type="journal article" date="2020" name="Microorganisms">
        <title>Osmotic Adaptation and Compatible Solute Biosynthesis of Phototrophic Bacteria as Revealed from Genome Analyses.</title>
        <authorList>
            <person name="Imhoff J.F."/>
            <person name="Rahn T."/>
            <person name="Kunzel S."/>
            <person name="Keller A."/>
            <person name="Neulinger S.C."/>
        </authorList>
    </citation>
    <scope>NUCLEOTIDE SEQUENCE [LARGE SCALE GENOMIC DNA]</scope>
    <source>
        <strain evidence="19 20">DSM 25653</strain>
    </source>
</reference>
<dbReference type="NCBIfam" id="TIGR02037">
    <property type="entry name" value="degP_htrA_DO"/>
    <property type="match status" value="1"/>
</dbReference>
<evidence type="ECO:0000256" key="15">
    <source>
        <dbReference type="PIRSR" id="PIRSR611782-1"/>
    </source>
</evidence>
<evidence type="ECO:0000256" key="1">
    <source>
        <dbReference type="ARBA" id="ARBA00001772"/>
    </source>
</evidence>
<comment type="catalytic activity">
    <reaction evidence="1">
        <text>Acts on substrates that are at least partially unfolded. The cleavage site P1 residue is normally between a pair of hydrophobic residues, such as Val-|-Val.</text>
        <dbReference type="EC" id="3.4.21.107"/>
    </reaction>
</comment>
<dbReference type="Gene3D" id="2.40.10.120">
    <property type="match status" value="1"/>
</dbReference>
<organism evidence="19 20">
    <name type="scientific">Lamprobacter modestohalophilus</name>
    <dbReference type="NCBI Taxonomy" id="1064514"/>
    <lineage>
        <taxon>Bacteria</taxon>
        <taxon>Pseudomonadati</taxon>
        <taxon>Pseudomonadota</taxon>
        <taxon>Gammaproteobacteria</taxon>
        <taxon>Chromatiales</taxon>
        <taxon>Chromatiaceae</taxon>
        <taxon>Lamprobacter</taxon>
    </lineage>
</organism>
<dbReference type="GO" id="GO:0006508">
    <property type="term" value="P:proteolysis"/>
    <property type="evidence" value="ECO:0007669"/>
    <property type="project" value="UniProtKB-KW"/>
</dbReference>
<evidence type="ECO:0000256" key="16">
    <source>
        <dbReference type="PIRSR" id="PIRSR611782-2"/>
    </source>
</evidence>
<dbReference type="SMART" id="SM00228">
    <property type="entry name" value="PDZ"/>
    <property type="match status" value="2"/>
</dbReference>
<dbReference type="PANTHER" id="PTHR22939">
    <property type="entry name" value="SERINE PROTEASE FAMILY S1C HTRA-RELATED"/>
    <property type="match status" value="1"/>
</dbReference>
<evidence type="ECO:0000256" key="3">
    <source>
        <dbReference type="ARBA" id="ARBA00004418"/>
    </source>
</evidence>
<dbReference type="Proteomes" id="UP001138768">
    <property type="component" value="Unassembled WGS sequence"/>
</dbReference>
<dbReference type="Gene3D" id="2.30.42.10">
    <property type="match status" value="2"/>
</dbReference>
<dbReference type="FunFam" id="2.40.10.120:FF:000007">
    <property type="entry name" value="Periplasmic serine endoprotease DegP-like"/>
    <property type="match status" value="1"/>
</dbReference>
<feature type="binding site" evidence="16">
    <location>
        <position position="149"/>
    </location>
    <ligand>
        <name>substrate</name>
    </ligand>
</feature>
<keyword evidence="8 17" id="KW-0732">Signal</keyword>
<evidence type="ECO:0000256" key="9">
    <source>
        <dbReference type="ARBA" id="ARBA00022737"/>
    </source>
</evidence>
<keyword evidence="7 19" id="KW-0645">Protease</keyword>
<evidence type="ECO:0000313" key="20">
    <source>
        <dbReference type="Proteomes" id="UP001138768"/>
    </source>
</evidence>
<keyword evidence="20" id="KW-1185">Reference proteome</keyword>
<feature type="active site" description="Charge relay system" evidence="15">
    <location>
        <position position="119"/>
    </location>
</feature>
<dbReference type="Pfam" id="PF13180">
    <property type="entry name" value="PDZ_2"/>
    <property type="match status" value="1"/>
</dbReference>
<evidence type="ECO:0000256" key="7">
    <source>
        <dbReference type="ARBA" id="ARBA00022670"/>
    </source>
</evidence>
<evidence type="ECO:0000256" key="10">
    <source>
        <dbReference type="ARBA" id="ARBA00022764"/>
    </source>
</evidence>
<evidence type="ECO:0000313" key="19">
    <source>
        <dbReference type="EMBL" id="MBK1617191.1"/>
    </source>
</evidence>
<evidence type="ECO:0000256" key="6">
    <source>
        <dbReference type="ARBA" id="ARBA00013958"/>
    </source>
</evidence>
<dbReference type="SUPFAM" id="SSF50494">
    <property type="entry name" value="Trypsin-like serine proteases"/>
    <property type="match status" value="1"/>
</dbReference>
<feature type="active site" description="Charge relay system" evidence="15">
    <location>
        <position position="223"/>
    </location>
</feature>
<dbReference type="EMBL" id="NRRY01000002">
    <property type="protein sequence ID" value="MBK1617191.1"/>
    <property type="molecule type" value="Genomic_DNA"/>
</dbReference>
<keyword evidence="10" id="KW-0574">Periplasm</keyword>
<evidence type="ECO:0000259" key="18">
    <source>
        <dbReference type="PROSITE" id="PS50106"/>
    </source>
</evidence>
<feature type="binding site" evidence="16">
    <location>
        <position position="119"/>
    </location>
    <ligand>
        <name>substrate</name>
    </ligand>
</feature>
<evidence type="ECO:0000256" key="11">
    <source>
        <dbReference type="ARBA" id="ARBA00022801"/>
    </source>
</evidence>
<evidence type="ECO:0000256" key="8">
    <source>
        <dbReference type="ARBA" id="ARBA00022729"/>
    </source>
</evidence>
<dbReference type="PROSITE" id="PS50106">
    <property type="entry name" value="PDZ"/>
    <property type="match status" value="2"/>
</dbReference>
<feature type="signal peptide" evidence="17">
    <location>
        <begin position="1"/>
        <end position="24"/>
    </location>
</feature>
<dbReference type="SUPFAM" id="SSF50156">
    <property type="entry name" value="PDZ domain-like"/>
    <property type="match status" value="2"/>
</dbReference>
<dbReference type="AlphaFoldDB" id="A0A9X1B309"/>
<dbReference type="InterPro" id="IPR001478">
    <property type="entry name" value="PDZ"/>
</dbReference>
<dbReference type="EC" id="3.4.21.107" evidence="5"/>
<evidence type="ECO:0000256" key="2">
    <source>
        <dbReference type="ARBA" id="ARBA00002610"/>
    </source>
</evidence>
<comment type="caution">
    <text evidence="19">The sequence shown here is derived from an EMBL/GenBank/DDBJ whole genome shotgun (WGS) entry which is preliminary data.</text>
</comment>
<dbReference type="GO" id="GO:0042597">
    <property type="term" value="C:periplasmic space"/>
    <property type="evidence" value="ECO:0007669"/>
    <property type="project" value="UniProtKB-SubCell"/>
</dbReference>
<sequence length="484" mass="50115">MLAATISLIVLASAAGLAPQTVHAESVPAPLAAPTGPTSFADVVERVTPAVVNVTVAQESQQTLSLPDGQMPDEGSPLYEFFKRFGGLDQMPTPMPRQREGEGSGFIIDAEGHIVTNNHVVDGASRIEVTLNDGEKYEARVIGRDAKTDLALIKIDTTDALPHVRFGDSRGARVGDWVLAVGNPFGLGGSVNAGIISARGRDINSGPYDDYIQIDAPINRGNSGGPLFDARGVVIGVNTAIFSPSGGNIGIGFAIPAETAAEIIADLQTKGRVDRGWLGVQIQPVTEEIAASLGLPETRGVLVADVIAGTPAEAAGISSGDVILEAAGERMEEYRDLTKLIAGIDAGEQINLVLFRSGQTLTLPVTIGEMPSEDMAQAASGNEPAGDEPRIGLYLAPLTPELRAERGLAADASGVLVAQVAPGSPAQMAGIKAGSLISMVGQQPVTQPSQVVEAVKQAAAAERPSVLLRVEQDGEQRFVAVPIG</sequence>
<evidence type="ECO:0000256" key="13">
    <source>
        <dbReference type="ARBA" id="ARBA00023016"/>
    </source>
</evidence>
<comment type="subcellular location">
    <subcellularLocation>
        <location evidence="3">Periplasm</location>
    </subcellularLocation>
</comment>
<feature type="active site" description="Charge relay system" evidence="15">
    <location>
        <position position="149"/>
    </location>
</feature>
<evidence type="ECO:0000256" key="12">
    <source>
        <dbReference type="ARBA" id="ARBA00022825"/>
    </source>
</evidence>
<dbReference type="InterPro" id="IPR001940">
    <property type="entry name" value="Peptidase_S1C"/>
</dbReference>
<evidence type="ECO:0000256" key="4">
    <source>
        <dbReference type="ARBA" id="ARBA00010541"/>
    </source>
</evidence>
<dbReference type="InterPro" id="IPR041489">
    <property type="entry name" value="PDZ_6"/>
</dbReference>
<dbReference type="Pfam" id="PF13365">
    <property type="entry name" value="Trypsin_2"/>
    <property type="match status" value="1"/>
</dbReference>
<keyword evidence="13" id="KW-0346">Stress response</keyword>
<dbReference type="InterPro" id="IPR009003">
    <property type="entry name" value="Peptidase_S1_PA"/>
</dbReference>
<feature type="domain" description="PDZ" evidence="18">
    <location>
        <begin position="395"/>
        <end position="458"/>
    </location>
</feature>
<accession>A0A9X1B309</accession>
<dbReference type="InterPro" id="IPR011782">
    <property type="entry name" value="Pept_S1C_Do"/>
</dbReference>
<keyword evidence="9" id="KW-0677">Repeat</keyword>
<name>A0A9X1B309_9GAMM</name>
<comment type="function">
    <text evidence="2">Might be efficient in the degradation of transiently denatured and unfolded proteins which accumulate in the periplasm following stress conditions.</text>
</comment>
<keyword evidence="12" id="KW-0720">Serine protease</keyword>